<evidence type="ECO:0008006" key="3">
    <source>
        <dbReference type="Google" id="ProtNLM"/>
    </source>
</evidence>
<reference evidence="1 2" key="1">
    <citation type="submission" date="2019-06" db="EMBL/GenBank/DDBJ databases">
        <authorList>
            <person name="Teng J.L.L."/>
            <person name="Lee H.H."/>
            <person name="Lau S.K.P."/>
            <person name="Woo P.C.Y."/>
        </authorList>
    </citation>
    <scope>NUCLEOTIDE SEQUENCE [LARGE SCALE GENOMIC DNA]</scope>
    <source>
        <strain evidence="1 2">HKU70</strain>
    </source>
</reference>
<dbReference type="RefSeq" id="WP_146433827.1">
    <property type="nucleotide sequence ID" value="NZ_VIGV01000003.1"/>
</dbReference>
<dbReference type="EMBL" id="VIGV01000003">
    <property type="protein sequence ID" value="TWS24073.1"/>
    <property type="molecule type" value="Genomic_DNA"/>
</dbReference>
<keyword evidence="2" id="KW-1185">Reference proteome</keyword>
<sequence>MSALLAGLVDDAGLFPPTALPMVEAIARHRRDLESGEPMLAHRFLCPATRIDELRSTLGPDDRISLGLIASDDGALTAAAAVVDADPRLRPALIEITVDPGDLETSLRAATAYGVPVFVEVRDRSDSPRLASVIAGHDAGLKIRCGGVRSDLFPTPAEVADALTAAAAAGVPVKATAGMHHAVRHRDPDTGFVHHGYLNLVIGAARAAEGASAADVADALSITDGTALAAEASALEPDAAAAARRLLTSYGSCSTATPPAEAAELGLAPSASALPLSEGTRS</sequence>
<organism evidence="1 2">
    <name type="scientific">Tsukamurella sputi</name>
    <dbReference type="NCBI Taxonomy" id="2591848"/>
    <lineage>
        <taxon>Bacteria</taxon>
        <taxon>Bacillati</taxon>
        <taxon>Actinomycetota</taxon>
        <taxon>Actinomycetes</taxon>
        <taxon>Mycobacteriales</taxon>
        <taxon>Tsukamurellaceae</taxon>
        <taxon>Tsukamurella</taxon>
    </lineage>
</organism>
<reference evidence="1 2" key="2">
    <citation type="submission" date="2019-08" db="EMBL/GenBank/DDBJ databases">
        <title>Tsukamurella conjunctivitidis sp. nov., Tsukamurella assacharolytica sp. nov. and Tsukamurella sputae sp. nov. isolated from patients with conjunctivitis, bacteraemia (lymphoma) and respiratory infection (sputum) in Hong Kong.</title>
        <authorList>
            <person name="Fok K.M.N."/>
            <person name="Fong J.Y.H."/>
        </authorList>
    </citation>
    <scope>NUCLEOTIDE SEQUENCE [LARGE SCALE GENOMIC DNA]</scope>
    <source>
        <strain evidence="1 2">HKU70</strain>
    </source>
</reference>
<accession>A0A5C5RNL8</accession>
<comment type="caution">
    <text evidence="1">The sequence shown here is derived from an EMBL/GenBank/DDBJ whole genome shotgun (WGS) entry which is preliminary data.</text>
</comment>
<dbReference type="Proteomes" id="UP000319792">
    <property type="component" value="Unassembled WGS sequence"/>
</dbReference>
<evidence type="ECO:0000313" key="1">
    <source>
        <dbReference type="EMBL" id="TWS24073.1"/>
    </source>
</evidence>
<dbReference type="AlphaFoldDB" id="A0A5C5RNL8"/>
<gene>
    <name evidence="1" type="ORF">FK268_10600</name>
</gene>
<evidence type="ECO:0000313" key="2">
    <source>
        <dbReference type="Proteomes" id="UP000319792"/>
    </source>
</evidence>
<name>A0A5C5RNL8_9ACTN</name>
<protein>
    <recommendedName>
        <fullName evidence="3">Aldolase</fullName>
    </recommendedName>
</protein>
<proteinExistence type="predicted"/>
<dbReference type="OrthoDB" id="9778153at2"/>